<feature type="compositionally biased region" description="Basic and acidic residues" evidence="1">
    <location>
        <begin position="201"/>
        <end position="210"/>
    </location>
</feature>
<feature type="compositionally biased region" description="Acidic residues" evidence="1">
    <location>
        <begin position="186"/>
        <end position="200"/>
    </location>
</feature>
<evidence type="ECO:0000313" key="3">
    <source>
        <dbReference type="Proteomes" id="UP000724874"/>
    </source>
</evidence>
<dbReference type="Proteomes" id="UP000724874">
    <property type="component" value="Unassembled WGS sequence"/>
</dbReference>
<dbReference type="OrthoDB" id="10626749at2759"/>
<organism evidence="2 3">
    <name type="scientific">Gymnopilus junonius</name>
    <name type="common">Spectacular rustgill mushroom</name>
    <name type="synonym">Gymnopilus spectabilis subsp. junonius</name>
    <dbReference type="NCBI Taxonomy" id="109634"/>
    <lineage>
        <taxon>Eukaryota</taxon>
        <taxon>Fungi</taxon>
        <taxon>Dikarya</taxon>
        <taxon>Basidiomycota</taxon>
        <taxon>Agaricomycotina</taxon>
        <taxon>Agaricomycetes</taxon>
        <taxon>Agaricomycetidae</taxon>
        <taxon>Agaricales</taxon>
        <taxon>Agaricineae</taxon>
        <taxon>Hymenogastraceae</taxon>
        <taxon>Gymnopilus</taxon>
    </lineage>
</organism>
<proteinExistence type="predicted"/>
<keyword evidence="3" id="KW-1185">Reference proteome</keyword>
<protein>
    <submittedName>
        <fullName evidence="2">Uncharacterized protein</fullName>
    </submittedName>
</protein>
<dbReference type="EMBL" id="JADNYJ010000156">
    <property type="protein sequence ID" value="KAF8878673.1"/>
    <property type="molecule type" value="Genomic_DNA"/>
</dbReference>
<accession>A0A9P5NC34</accession>
<gene>
    <name evidence="2" type="ORF">CPB84DRAFT_1828561</name>
</gene>
<evidence type="ECO:0000256" key="1">
    <source>
        <dbReference type="SAM" id="MobiDB-lite"/>
    </source>
</evidence>
<sequence>MRSTLISILPSNIMVQVAGGYYLTRDQVREYAKRENVNLQAVVNQPDIFNLLAIERSIERKGFQDVKVIGIWYPRGSLRKFDAQEPTDAFLLVTRWRTDYRDIALLSDVEPFEENDHDRAVKAQMASLGITDTKFITVPDPDHEFSEMGGYVSDDNDDDEQDGSNAVSSDVIHAKAQMAALRITDNEVDEKGEDEEELDENEARSSDIQD</sequence>
<dbReference type="AlphaFoldDB" id="A0A9P5NC34"/>
<reference evidence="2" key="1">
    <citation type="submission" date="2020-11" db="EMBL/GenBank/DDBJ databases">
        <authorList>
            <consortium name="DOE Joint Genome Institute"/>
            <person name="Ahrendt S."/>
            <person name="Riley R."/>
            <person name="Andreopoulos W."/>
            <person name="LaButti K."/>
            <person name="Pangilinan J."/>
            <person name="Ruiz-duenas F.J."/>
            <person name="Barrasa J.M."/>
            <person name="Sanchez-Garcia M."/>
            <person name="Camarero S."/>
            <person name="Miyauchi S."/>
            <person name="Serrano A."/>
            <person name="Linde D."/>
            <person name="Babiker R."/>
            <person name="Drula E."/>
            <person name="Ayuso-Fernandez I."/>
            <person name="Pacheco R."/>
            <person name="Padilla G."/>
            <person name="Ferreira P."/>
            <person name="Barriuso J."/>
            <person name="Kellner H."/>
            <person name="Castanera R."/>
            <person name="Alfaro M."/>
            <person name="Ramirez L."/>
            <person name="Pisabarro A.G."/>
            <person name="Kuo A."/>
            <person name="Tritt A."/>
            <person name="Lipzen A."/>
            <person name="He G."/>
            <person name="Yan M."/>
            <person name="Ng V."/>
            <person name="Cullen D."/>
            <person name="Martin F."/>
            <person name="Rosso M.-N."/>
            <person name="Henrissat B."/>
            <person name="Hibbett D."/>
            <person name="Martinez A.T."/>
            <person name="Grigoriev I.V."/>
        </authorList>
    </citation>
    <scope>NUCLEOTIDE SEQUENCE</scope>
    <source>
        <strain evidence="2">AH 44721</strain>
    </source>
</reference>
<evidence type="ECO:0000313" key="2">
    <source>
        <dbReference type="EMBL" id="KAF8878673.1"/>
    </source>
</evidence>
<comment type="caution">
    <text evidence="2">The sequence shown here is derived from an EMBL/GenBank/DDBJ whole genome shotgun (WGS) entry which is preliminary data.</text>
</comment>
<name>A0A9P5NC34_GYMJU</name>
<feature type="region of interest" description="Disordered" evidence="1">
    <location>
        <begin position="144"/>
        <end position="210"/>
    </location>
</feature>